<evidence type="ECO:0000313" key="2">
    <source>
        <dbReference type="EMBL" id="VFK64231.1"/>
    </source>
</evidence>
<proteinExistence type="predicted"/>
<organism evidence="1">
    <name type="scientific">Candidatus Kentrum sp. TUN</name>
    <dbReference type="NCBI Taxonomy" id="2126343"/>
    <lineage>
        <taxon>Bacteria</taxon>
        <taxon>Pseudomonadati</taxon>
        <taxon>Pseudomonadota</taxon>
        <taxon>Gammaproteobacteria</taxon>
        <taxon>Candidatus Kentrum</taxon>
    </lineage>
</organism>
<dbReference type="AlphaFoldDB" id="A0A451A3I0"/>
<evidence type="ECO:0000313" key="3">
    <source>
        <dbReference type="EMBL" id="VFK69895.1"/>
    </source>
</evidence>
<name>A0A451A3I0_9GAMM</name>
<dbReference type="EMBL" id="CAADFY010000222">
    <property type="protein sequence ID" value="VFK60588.1"/>
    <property type="molecule type" value="Genomic_DNA"/>
</dbReference>
<dbReference type="EMBL" id="CAADFX010000251">
    <property type="protein sequence ID" value="VFK64231.1"/>
    <property type="molecule type" value="Genomic_DNA"/>
</dbReference>
<protein>
    <recommendedName>
        <fullName evidence="4">MatE protein</fullName>
    </recommendedName>
</protein>
<dbReference type="EMBL" id="CAADFV010000219">
    <property type="protein sequence ID" value="VFK69895.1"/>
    <property type="molecule type" value="Genomic_DNA"/>
</dbReference>
<gene>
    <name evidence="2" type="ORF">BECKTUN1418D_GA0071000_12513</name>
    <name evidence="3" type="ORF">BECKTUN1418E_GA0071001_12193</name>
    <name evidence="1" type="ORF">BECKTUN1418F_GA0071002_12223</name>
</gene>
<reference evidence="1" key="1">
    <citation type="submission" date="2019-02" db="EMBL/GenBank/DDBJ databases">
        <authorList>
            <person name="Gruber-Vodicka R. H."/>
            <person name="Seah K. B. B."/>
        </authorList>
    </citation>
    <scope>NUCLEOTIDE SEQUENCE</scope>
    <source>
        <strain evidence="2">BECK_BY1</strain>
        <strain evidence="3">BECK_BY2</strain>
        <strain evidence="1">BECK_BY3</strain>
    </source>
</reference>
<accession>A0A451A3I0</accession>
<evidence type="ECO:0000313" key="1">
    <source>
        <dbReference type="EMBL" id="VFK60588.1"/>
    </source>
</evidence>
<sequence length="65" mass="6997">MSTNYILKSSIPPLSELRALLKIPLPLAFGYLGGVAIVTDNIMLGHLGPDVLGLPGSRFLFVLLY</sequence>
<evidence type="ECO:0008006" key="4">
    <source>
        <dbReference type="Google" id="ProtNLM"/>
    </source>
</evidence>